<dbReference type="Proteomes" id="UP000612956">
    <property type="component" value="Unassembled WGS sequence"/>
</dbReference>
<name>A0A917QTT0_9NOCA</name>
<feature type="domain" description="HTH marR-type" evidence="1">
    <location>
        <begin position="17"/>
        <end position="148"/>
    </location>
</feature>
<reference evidence="2" key="2">
    <citation type="submission" date="2020-09" db="EMBL/GenBank/DDBJ databases">
        <authorList>
            <person name="Sun Q."/>
            <person name="Zhou Y."/>
        </authorList>
    </citation>
    <scope>NUCLEOTIDE SEQUENCE</scope>
    <source>
        <strain evidence="2">CGMCC 4.7278</strain>
    </source>
</reference>
<evidence type="ECO:0000313" key="2">
    <source>
        <dbReference type="EMBL" id="GGK68271.1"/>
    </source>
</evidence>
<organism evidence="2 3">
    <name type="scientific">Nocardia camponoti</name>
    <dbReference type="NCBI Taxonomy" id="1616106"/>
    <lineage>
        <taxon>Bacteria</taxon>
        <taxon>Bacillati</taxon>
        <taxon>Actinomycetota</taxon>
        <taxon>Actinomycetes</taxon>
        <taxon>Mycobacteriales</taxon>
        <taxon>Nocardiaceae</taxon>
        <taxon>Nocardia</taxon>
    </lineage>
</organism>
<dbReference type="EMBL" id="BMMW01000006">
    <property type="protein sequence ID" value="GGK68271.1"/>
    <property type="molecule type" value="Genomic_DNA"/>
</dbReference>
<dbReference type="PROSITE" id="PS50995">
    <property type="entry name" value="HTH_MARR_2"/>
    <property type="match status" value="1"/>
</dbReference>
<evidence type="ECO:0000313" key="3">
    <source>
        <dbReference type="Proteomes" id="UP000612956"/>
    </source>
</evidence>
<proteinExistence type="predicted"/>
<dbReference type="PANTHER" id="PTHR33164:SF99">
    <property type="entry name" value="MARR FAMILY REGULATORY PROTEIN"/>
    <property type="match status" value="1"/>
</dbReference>
<keyword evidence="3" id="KW-1185">Reference proteome</keyword>
<dbReference type="GO" id="GO:0006950">
    <property type="term" value="P:response to stress"/>
    <property type="evidence" value="ECO:0007669"/>
    <property type="project" value="TreeGrafter"/>
</dbReference>
<dbReference type="Gene3D" id="1.10.10.10">
    <property type="entry name" value="Winged helix-like DNA-binding domain superfamily/Winged helix DNA-binding domain"/>
    <property type="match status" value="1"/>
</dbReference>
<sequence length="155" mass="16857">MCVARDRTLDPAEARAWQAMVALMTRVPSALDSRLQRESGLTHFEYRVLSLLSEEAGHRLVLSDLATRANASLSRLSHVISKLERLGWVHRTTNAGRRGVYATLTDDGYAKVVAATPGYLAAARALVLDGLTPAQVEMLAELGETLAARLDETLS</sequence>
<dbReference type="InterPro" id="IPR036390">
    <property type="entry name" value="WH_DNA-bd_sf"/>
</dbReference>
<dbReference type="InterPro" id="IPR039422">
    <property type="entry name" value="MarR/SlyA-like"/>
</dbReference>
<dbReference type="AlphaFoldDB" id="A0A917QTT0"/>
<gene>
    <name evidence="2" type="ORF">GCM10011591_45460</name>
</gene>
<dbReference type="GO" id="GO:0003700">
    <property type="term" value="F:DNA-binding transcription factor activity"/>
    <property type="evidence" value="ECO:0007669"/>
    <property type="project" value="InterPro"/>
</dbReference>
<dbReference type="SUPFAM" id="SSF46785">
    <property type="entry name" value="Winged helix' DNA-binding domain"/>
    <property type="match status" value="1"/>
</dbReference>
<reference evidence="2" key="1">
    <citation type="journal article" date="2014" name="Int. J. Syst. Evol. Microbiol.">
        <title>Complete genome sequence of Corynebacterium casei LMG S-19264T (=DSM 44701T), isolated from a smear-ripened cheese.</title>
        <authorList>
            <consortium name="US DOE Joint Genome Institute (JGI-PGF)"/>
            <person name="Walter F."/>
            <person name="Albersmeier A."/>
            <person name="Kalinowski J."/>
            <person name="Ruckert C."/>
        </authorList>
    </citation>
    <scope>NUCLEOTIDE SEQUENCE</scope>
    <source>
        <strain evidence="2">CGMCC 4.7278</strain>
    </source>
</reference>
<dbReference type="InterPro" id="IPR000835">
    <property type="entry name" value="HTH_MarR-typ"/>
</dbReference>
<dbReference type="SMART" id="SM00347">
    <property type="entry name" value="HTH_MARR"/>
    <property type="match status" value="1"/>
</dbReference>
<evidence type="ECO:0000259" key="1">
    <source>
        <dbReference type="PROSITE" id="PS50995"/>
    </source>
</evidence>
<protein>
    <submittedName>
        <fullName evidence="2">MarR family transcriptional regulator</fullName>
    </submittedName>
</protein>
<accession>A0A917QTT0</accession>
<dbReference type="PANTHER" id="PTHR33164">
    <property type="entry name" value="TRANSCRIPTIONAL REGULATOR, MARR FAMILY"/>
    <property type="match status" value="1"/>
</dbReference>
<dbReference type="InterPro" id="IPR036388">
    <property type="entry name" value="WH-like_DNA-bd_sf"/>
</dbReference>
<dbReference type="Pfam" id="PF01047">
    <property type="entry name" value="MarR"/>
    <property type="match status" value="1"/>
</dbReference>
<comment type="caution">
    <text evidence="2">The sequence shown here is derived from an EMBL/GenBank/DDBJ whole genome shotgun (WGS) entry which is preliminary data.</text>
</comment>